<dbReference type="Gene3D" id="3.40.50.720">
    <property type="entry name" value="NAD(P)-binding Rossmann-like Domain"/>
    <property type="match status" value="1"/>
</dbReference>
<dbReference type="InterPro" id="IPR057326">
    <property type="entry name" value="KR_dom"/>
</dbReference>
<evidence type="ECO:0000259" key="4">
    <source>
        <dbReference type="SMART" id="SM00822"/>
    </source>
</evidence>
<dbReference type="SUPFAM" id="SSF51735">
    <property type="entry name" value="NAD(P)-binding Rossmann-fold domains"/>
    <property type="match status" value="1"/>
</dbReference>
<organism evidence="5 6">
    <name type="scientific">Qingshengfaniella alkalisoli</name>
    <dbReference type="NCBI Taxonomy" id="2599296"/>
    <lineage>
        <taxon>Bacteria</taxon>
        <taxon>Pseudomonadati</taxon>
        <taxon>Pseudomonadota</taxon>
        <taxon>Alphaproteobacteria</taxon>
        <taxon>Rhodobacterales</taxon>
        <taxon>Paracoccaceae</taxon>
        <taxon>Qingshengfaniella</taxon>
    </lineage>
</organism>
<accession>A0A5B8IRM2</accession>
<dbReference type="KEGG" id="lit:FPZ52_03870"/>
<dbReference type="Proteomes" id="UP000318483">
    <property type="component" value="Chromosome"/>
</dbReference>
<dbReference type="SMART" id="SM00822">
    <property type="entry name" value="PKS_KR"/>
    <property type="match status" value="1"/>
</dbReference>
<dbReference type="OrthoDB" id="9789398at2"/>
<evidence type="ECO:0000256" key="1">
    <source>
        <dbReference type="ARBA" id="ARBA00006484"/>
    </source>
</evidence>
<gene>
    <name evidence="5" type="ORF">FPZ52_03870</name>
</gene>
<dbReference type="PANTHER" id="PTHR24321">
    <property type="entry name" value="DEHYDROGENASES, SHORT CHAIN"/>
    <property type="match status" value="1"/>
</dbReference>
<keyword evidence="3" id="KW-0520">NAD</keyword>
<evidence type="ECO:0000256" key="3">
    <source>
        <dbReference type="ARBA" id="ARBA00023027"/>
    </source>
</evidence>
<keyword evidence="2" id="KW-0560">Oxidoreductase</keyword>
<dbReference type="InterPro" id="IPR002347">
    <property type="entry name" value="SDR_fam"/>
</dbReference>
<dbReference type="RefSeq" id="WP_146363889.1">
    <property type="nucleotide sequence ID" value="NZ_CP042261.1"/>
</dbReference>
<reference evidence="5 6" key="1">
    <citation type="submission" date="2019-07" db="EMBL/GenBank/DDBJ databases">
        <title>Litoreibacter alkalisoli sp. nov., isolated from saline-alkaline soil.</title>
        <authorList>
            <person name="Wang S."/>
            <person name="Xu L."/>
            <person name="Xing Y.-T."/>
            <person name="Sun J.-Q."/>
        </authorList>
    </citation>
    <scope>NUCLEOTIDE SEQUENCE [LARGE SCALE GENOMIC DNA]</scope>
    <source>
        <strain evidence="5 6">LN3S51</strain>
    </source>
</reference>
<dbReference type="PANTHER" id="PTHR24321:SF8">
    <property type="entry name" value="ESTRADIOL 17-BETA-DEHYDROGENASE 8-RELATED"/>
    <property type="match status" value="1"/>
</dbReference>
<evidence type="ECO:0000313" key="6">
    <source>
        <dbReference type="Proteomes" id="UP000318483"/>
    </source>
</evidence>
<dbReference type="CDD" id="cd05233">
    <property type="entry name" value="SDR_c"/>
    <property type="match status" value="1"/>
</dbReference>
<sequence length="255" mass="27157">MGNATFHDLKGKSVFITGGGSGIGAALTEAFIAQGAKVAFVQRSDATAFCDDIEAKHGNRPQFIACDITDISALQSAIDQASDFHGPIDVLVNNAANDDRHNVEDVTEEYWDRCQSINLKPYFFACQAVAPAMRKAGRGAIVNFSSITYMMGAPGLVGYSTANAGINGMSRSLARELGADGIRVNALMPGWVLTERQKDKWASPEALAAHLERQCLKEHLVPSDIAEGVLFLASDTSRMMTGQALVIDGGFVVTG</sequence>
<proteinExistence type="inferred from homology"/>
<dbReference type="Pfam" id="PF13561">
    <property type="entry name" value="adh_short_C2"/>
    <property type="match status" value="1"/>
</dbReference>
<evidence type="ECO:0000256" key="2">
    <source>
        <dbReference type="ARBA" id="ARBA00023002"/>
    </source>
</evidence>
<dbReference type="EMBL" id="CP042261">
    <property type="protein sequence ID" value="QDY68852.1"/>
    <property type="molecule type" value="Genomic_DNA"/>
</dbReference>
<dbReference type="PRINTS" id="PR00081">
    <property type="entry name" value="GDHRDH"/>
</dbReference>
<name>A0A5B8IRM2_9RHOB</name>
<keyword evidence="6" id="KW-1185">Reference proteome</keyword>
<feature type="domain" description="Ketoreductase" evidence="4">
    <location>
        <begin position="12"/>
        <end position="194"/>
    </location>
</feature>
<dbReference type="InterPro" id="IPR036291">
    <property type="entry name" value="NAD(P)-bd_dom_sf"/>
</dbReference>
<dbReference type="AlphaFoldDB" id="A0A5B8IRM2"/>
<evidence type="ECO:0000313" key="5">
    <source>
        <dbReference type="EMBL" id="QDY68852.1"/>
    </source>
</evidence>
<dbReference type="FunFam" id="3.40.50.720:FF:000084">
    <property type="entry name" value="Short-chain dehydrogenase reductase"/>
    <property type="match status" value="1"/>
</dbReference>
<dbReference type="PRINTS" id="PR00080">
    <property type="entry name" value="SDRFAMILY"/>
</dbReference>
<protein>
    <submittedName>
        <fullName evidence="5">SDR family oxidoreductase</fullName>
    </submittedName>
</protein>
<dbReference type="GO" id="GO:0016491">
    <property type="term" value="F:oxidoreductase activity"/>
    <property type="evidence" value="ECO:0007669"/>
    <property type="project" value="UniProtKB-KW"/>
</dbReference>
<comment type="similarity">
    <text evidence="1">Belongs to the short-chain dehydrogenases/reductases (SDR) family.</text>
</comment>